<organism evidence="4 5">
    <name type="scientific">Novosphingobium marinum</name>
    <dbReference type="NCBI Taxonomy" id="1514948"/>
    <lineage>
        <taxon>Bacteria</taxon>
        <taxon>Pseudomonadati</taxon>
        <taxon>Pseudomonadota</taxon>
        <taxon>Alphaproteobacteria</taxon>
        <taxon>Sphingomonadales</taxon>
        <taxon>Sphingomonadaceae</taxon>
        <taxon>Novosphingobium</taxon>
    </lineage>
</organism>
<keyword evidence="2" id="KW-0732">Signal</keyword>
<name>A0A7Y9XSV2_9SPHN</name>
<evidence type="ECO:0000256" key="1">
    <source>
        <dbReference type="SAM" id="MobiDB-lite"/>
    </source>
</evidence>
<protein>
    <recommendedName>
        <fullName evidence="3">EF-hand domain-containing protein</fullName>
    </recommendedName>
</protein>
<gene>
    <name evidence="4" type="ORF">FHS75_000234</name>
</gene>
<proteinExistence type="predicted"/>
<dbReference type="InterPro" id="IPR011992">
    <property type="entry name" value="EF-hand-dom_pair"/>
</dbReference>
<dbReference type="PROSITE" id="PS50222">
    <property type="entry name" value="EF_HAND_2"/>
    <property type="match status" value="1"/>
</dbReference>
<dbReference type="AlphaFoldDB" id="A0A7Y9XSV2"/>
<evidence type="ECO:0000256" key="2">
    <source>
        <dbReference type="SAM" id="SignalP"/>
    </source>
</evidence>
<feature type="region of interest" description="Disordered" evidence="1">
    <location>
        <begin position="76"/>
        <end position="137"/>
    </location>
</feature>
<dbReference type="Gene3D" id="1.10.238.10">
    <property type="entry name" value="EF-hand"/>
    <property type="match status" value="1"/>
</dbReference>
<accession>A0A7Y9XSV2</accession>
<evidence type="ECO:0000313" key="5">
    <source>
        <dbReference type="Proteomes" id="UP000522081"/>
    </source>
</evidence>
<feature type="compositionally biased region" description="Low complexity" evidence="1">
    <location>
        <begin position="97"/>
        <end position="118"/>
    </location>
</feature>
<dbReference type="Proteomes" id="UP000522081">
    <property type="component" value="Unassembled WGS sequence"/>
</dbReference>
<dbReference type="EMBL" id="JACBZF010000001">
    <property type="protein sequence ID" value="NYH93929.1"/>
    <property type="molecule type" value="Genomic_DNA"/>
</dbReference>
<evidence type="ECO:0000313" key="4">
    <source>
        <dbReference type="EMBL" id="NYH93929.1"/>
    </source>
</evidence>
<dbReference type="InterPro" id="IPR002048">
    <property type="entry name" value="EF_hand_dom"/>
</dbReference>
<sequence length="221" mass="23071">MLNKRILTASATAMALALSACGQETAEAPVPEDVMTVDDLMLSTEQQARYDAMDRDAMQQEYGEYRDNMAITAVATPSPGMTGAASGDADSMDGSDMDGSGSDASGSDMAGSQDAASGGSSGDGMSGSGGGMATGASGMIPRAQMDFAYLDRNDDSQLSVAEYAIWAVPVDPDEPKRNDALKPYLSDDQINSAGKSFFYYDQDGDTYLSQSEFQTAKSQLG</sequence>
<comment type="caution">
    <text evidence="4">The sequence shown here is derived from an EMBL/GenBank/DDBJ whole genome shotgun (WGS) entry which is preliminary data.</text>
</comment>
<feature type="signal peptide" evidence="2">
    <location>
        <begin position="1"/>
        <end position="22"/>
    </location>
</feature>
<feature type="chain" id="PRO_5030513848" description="EF-hand domain-containing protein" evidence="2">
    <location>
        <begin position="23"/>
        <end position="221"/>
    </location>
</feature>
<feature type="domain" description="EF-hand" evidence="3">
    <location>
        <begin position="188"/>
        <end position="221"/>
    </location>
</feature>
<keyword evidence="5" id="KW-1185">Reference proteome</keyword>
<evidence type="ECO:0000259" key="3">
    <source>
        <dbReference type="PROSITE" id="PS50222"/>
    </source>
</evidence>
<dbReference type="GO" id="GO:0005509">
    <property type="term" value="F:calcium ion binding"/>
    <property type="evidence" value="ECO:0007669"/>
    <property type="project" value="InterPro"/>
</dbReference>
<feature type="compositionally biased region" description="Gly residues" evidence="1">
    <location>
        <begin position="119"/>
        <end position="133"/>
    </location>
</feature>
<dbReference type="RefSeq" id="WP_179405890.1">
    <property type="nucleotide sequence ID" value="NZ_BMGF01000001.1"/>
</dbReference>
<reference evidence="4 5" key="1">
    <citation type="submission" date="2020-07" db="EMBL/GenBank/DDBJ databases">
        <title>Genomic Encyclopedia of Type Strains, Phase IV (KMG-IV): sequencing the most valuable type-strain genomes for metagenomic binning, comparative biology and taxonomic classification.</title>
        <authorList>
            <person name="Goeker M."/>
        </authorList>
    </citation>
    <scope>NUCLEOTIDE SEQUENCE [LARGE SCALE GENOMIC DNA]</scope>
    <source>
        <strain evidence="4 5">DSM 29043</strain>
    </source>
</reference>
<dbReference type="SUPFAM" id="SSF47473">
    <property type="entry name" value="EF-hand"/>
    <property type="match status" value="1"/>
</dbReference>
<dbReference type="PROSITE" id="PS51257">
    <property type="entry name" value="PROKAR_LIPOPROTEIN"/>
    <property type="match status" value="1"/>
</dbReference>